<dbReference type="InterPro" id="IPR029056">
    <property type="entry name" value="Ribokinase-like"/>
</dbReference>
<dbReference type="InterPro" id="IPR036705">
    <property type="entry name" value="Ribosyl_crysJ1_sf"/>
</dbReference>
<dbReference type="PRINTS" id="PR00990">
    <property type="entry name" value="RIBOKINASE"/>
</dbReference>
<gene>
    <name evidence="6" type="primary">iolC_1</name>
    <name evidence="6" type="ORF">NCTC9185_02243</name>
</gene>
<protein>
    <submittedName>
        <fullName evidence="6">5-dehydro-2-deoxygluconokinase</fullName>
        <ecNumber evidence="6">2.7.1.92</ecNumber>
    </submittedName>
</protein>
<comment type="cofactor">
    <cofactor evidence="4">
        <name>Mg(2+)</name>
        <dbReference type="ChEBI" id="CHEBI:18420"/>
    </cofactor>
    <text evidence="4">Binds 2 magnesium ions per subunit.</text>
</comment>
<keyword evidence="2 6" id="KW-0808">Transferase</keyword>
<evidence type="ECO:0000313" key="6">
    <source>
        <dbReference type="EMBL" id="VTN10323.1"/>
    </source>
</evidence>
<dbReference type="SUPFAM" id="SSF53613">
    <property type="entry name" value="Ribokinase-like"/>
    <property type="match status" value="1"/>
</dbReference>
<dbReference type="PROSITE" id="PS00583">
    <property type="entry name" value="PFKB_KINASES_1"/>
    <property type="match status" value="1"/>
</dbReference>
<feature type="domain" description="Carbohydrate kinase PfkB" evidence="5">
    <location>
        <begin position="95"/>
        <end position="382"/>
    </location>
</feature>
<feature type="binding site" evidence="4">
    <location>
        <position position="22"/>
    </location>
    <ligand>
        <name>Mg(2+)</name>
        <dbReference type="ChEBI" id="CHEBI:18420"/>
        <label>1</label>
    </ligand>
</feature>
<dbReference type="EMBL" id="CABDVU010000001">
    <property type="protein sequence ID" value="VTN10323.1"/>
    <property type="molecule type" value="Genomic_DNA"/>
</dbReference>
<feature type="binding site" evidence="4">
    <location>
        <position position="25"/>
    </location>
    <ligand>
        <name>Mg(2+)</name>
        <dbReference type="ChEBI" id="CHEBI:18420"/>
        <label>1</label>
    </ligand>
</feature>
<evidence type="ECO:0000256" key="3">
    <source>
        <dbReference type="ARBA" id="ARBA00022777"/>
    </source>
</evidence>
<evidence type="ECO:0000256" key="2">
    <source>
        <dbReference type="ARBA" id="ARBA00022679"/>
    </source>
</evidence>
<dbReference type="GO" id="GO:0047590">
    <property type="term" value="F:5-dehydro-2-deoxygluconokinase activity"/>
    <property type="evidence" value="ECO:0007669"/>
    <property type="project" value="UniProtKB-EC"/>
</dbReference>
<dbReference type="GO" id="GO:0046872">
    <property type="term" value="F:metal ion binding"/>
    <property type="evidence" value="ECO:0007669"/>
    <property type="project" value="UniProtKB-KW"/>
</dbReference>
<evidence type="ECO:0000313" key="7">
    <source>
        <dbReference type="Proteomes" id="UP000339249"/>
    </source>
</evidence>
<dbReference type="Pfam" id="PF00294">
    <property type="entry name" value="PfkB"/>
    <property type="match status" value="1"/>
</dbReference>
<dbReference type="InterPro" id="IPR011611">
    <property type="entry name" value="PfkB_dom"/>
</dbReference>
<feature type="binding site" evidence="4">
    <location>
        <position position="24"/>
    </location>
    <ligand>
        <name>Mg(2+)</name>
        <dbReference type="ChEBI" id="CHEBI:18420"/>
        <label>1</label>
    </ligand>
</feature>
<organism evidence="6 7">
    <name type="scientific">Raoultella terrigena</name>
    <name type="common">Klebsiella terrigena</name>
    <dbReference type="NCBI Taxonomy" id="577"/>
    <lineage>
        <taxon>Bacteria</taxon>
        <taxon>Pseudomonadati</taxon>
        <taxon>Pseudomonadota</taxon>
        <taxon>Gammaproteobacteria</taxon>
        <taxon>Enterobacterales</taxon>
        <taxon>Enterobacteriaceae</taxon>
        <taxon>Klebsiella/Raoultella group</taxon>
        <taxon>Raoultella</taxon>
    </lineage>
</organism>
<dbReference type="PANTHER" id="PTHR10584">
    <property type="entry name" value="SUGAR KINASE"/>
    <property type="match status" value="1"/>
</dbReference>
<evidence type="ECO:0000256" key="4">
    <source>
        <dbReference type="PIRSR" id="PIRSR605502-1"/>
    </source>
</evidence>
<dbReference type="Gene3D" id="1.10.4080.10">
    <property type="entry name" value="ADP-ribosylation/Crystallin J1"/>
    <property type="match status" value="1"/>
</dbReference>
<dbReference type="GO" id="GO:0006796">
    <property type="term" value="P:phosphate-containing compound metabolic process"/>
    <property type="evidence" value="ECO:0007669"/>
    <property type="project" value="UniProtKB-ARBA"/>
</dbReference>
<dbReference type="EC" id="2.7.1.92" evidence="6"/>
<proteinExistence type="inferred from homology"/>
<dbReference type="InterPro" id="IPR005502">
    <property type="entry name" value="Ribosyl_crysJ1"/>
</dbReference>
<sequence>MVELAGTDPNRCAVLCANLGGDTDTIGAMATAICGALNGISAIDSRLKARLDEVNRLDFTRYRRRAQPLPPAAGGAMNNRQLSDKLATLTAVRPVTVIGAAVIDVIADAYALPWRGCDIELQQQSVNVGGCALNIAVALKRLGIAAQNALPIGEGVWADIIRNRLAQEGITSVITRASGDNGWCLALVEPDGERTFMSFSGVENQWCDDWLTPLSAGPSGLVYLSGYQLASPSGERLVAWLEKQRHVTPFIDFGPRIADIPAALMARLMALKPLVSVNRQEALIAAEANGFSAEVSEFGAAWLKKYGAPLIVRLDKEGAWYFSPQACGEVAAFPATVVDTIGAGDSHAGGTLAGLAAGWSLQEAVTLGNAVAAWVVSHRGGDCAPDRETLLLAHKDV</sequence>
<keyword evidence="4" id="KW-0479">Metal-binding</keyword>
<reference evidence="6 7" key="1">
    <citation type="submission" date="2019-04" db="EMBL/GenBank/DDBJ databases">
        <authorList>
            <consortium name="Pathogen Informatics"/>
        </authorList>
    </citation>
    <scope>NUCLEOTIDE SEQUENCE [LARGE SCALE GENOMIC DNA]</scope>
    <source>
        <strain evidence="6 7">NCTC9185</strain>
    </source>
</reference>
<comment type="similarity">
    <text evidence="1">Belongs to the carbohydrate kinase PfkB family.</text>
</comment>
<dbReference type="InterPro" id="IPR002173">
    <property type="entry name" value="Carboh/pur_kinase_PfkB_CS"/>
</dbReference>
<keyword evidence="4" id="KW-0460">Magnesium</keyword>
<dbReference type="InterPro" id="IPR002139">
    <property type="entry name" value="Ribo/fructo_kinase"/>
</dbReference>
<dbReference type="SUPFAM" id="SSF101478">
    <property type="entry name" value="ADP-ribosylglycohydrolase"/>
    <property type="match status" value="1"/>
</dbReference>
<dbReference type="Proteomes" id="UP000339249">
    <property type="component" value="Unassembled WGS sequence"/>
</dbReference>
<dbReference type="PANTHER" id="PTHR10584:SF166">
    <property type="entry name" value="RIBOKINASE"/>
    <property type="match status" value="1"/>
</dbReference>
<dbReference type="GO" id="GO:0005829">
    <property type="term" value="C:cytosol"/>
    <property type="evidence" value="ECO:0007669"/>
    <property type="project" value="TreeGrafter"/>
</dbReference>
<dbReference type="Gene3D" id="3.40.1190.20">
    <property type="match status" value="1"/>
</dbReference>
<keyword evidence="3 6" id="KW-0418">Kinase</keyword>
<evidence type="ECO:0000256" key="1">
    <source>
        <dbReference type="ARBA" id="ARBA00010688"/>
    </source>
</evidence>
<dbReference type="Pfam" id="PF03747">
    <property type="entry name" value="ADP_ribosyl_GH"/>
    <property type="match status" value="1"/>
</dbReference>
<evidence type="ECO:0000259" key="5">
    <source>
        <dbReference type="Pfam" id="PF00294"/>
    </source>
</evidence>
<dbReference type="AlphaFoldDB" id="A0A4U9D3X7"/>
<accession>A0A4U9D3X7</accession>
<name>A0A4U9D3X7_RAOTE</name>